<evidence type="ECO:0000259" key="1">
    <source>
        <dbReference type="Pfam" id="PF14420"/>
    </source>
</evidence>
<proteinExistence type="predicted"/>
<protein>
    <recommendedName>
        <fullName evidence="1">Clr5 domain-containing protein</fullName>
    </recommendedName>
</protein>
<name>A0A0H2UAY7_MAGP6</name>
<dbReference type="AlphaFoldDB" id="A0A0H2UAY7"/>
<evidence type="ECO:0000313" key="2">
    <source>
        <dbReference type="EMBL" id="KLU91286.1"/>
    </source>
</evidence>
<gene>
    <name evidence="2" type="ORF">MAPG_09807</name>
</gene>
<reference evidence="2" key="2">
    <citation type="submission" date="2011-03" db="EMBL/GenBank/DDBJ databases">
        <title>Annotation of Magnaporthe poae ATCC 64411.</title>
        <authorList>
            <person name="Ma L.-J."/>
            <person name="Dead R."/>
            <person name="Young S.K."/>
            <person name="Zeng Q."/>
            <person name="Gargeya S."/>
            <person name="Fitzgerald M."/>
            <person name="Haas B."/>
            <person name="Abouelleil A."/>
            <person name="Alvarado L."/>
            <person name="Arachchi H.M."/>
            <person name="Berlin A."/>
            <person name="Brown A."/>
            <person name="Chapman S.B."/>
            <person name="Chen Z."/>
            <person name="Dunbar C."/>
            <person name="Freedman E."/>
            <person name="Gearin G."/>
            <person name="Gellesch M."/>
            <person name="Goldberg J."/>
            <person name="Griggs A."/>
            <person name="Gujja S."/>
            <person name="Heiman D."/>
            <person name="Howarth C."/>
            <person name="Larson L."/>
            <person name="Lui A."/>
            <person name="MacDonald P.J.P."/>
            <person name="Mehta T."/>
            <person name="Montmayeur A."/>
            <person name="Murphy C."/>
            <person name="Neiman D."/>
            <person name="Pearson M."/>
            <person name="Priest M."/>
            <person name="Roberts A."/>
            <person name="Saif S."/>
            <person name="Shea T."/>
            <person name="Shenoy N."/>
            <person name="Sisk P."/>
            <person name="Stolte C."/>
            <person name="Sykes S."/>
            <person name="Yandava C."/>
            <person name="Wortman J."/>
            <person name="Nusbaum C."/>
            <person name="Birren B."/>
        </authorList>
    </citation>
    <scope>NUCLEOTIDE SEQUENCE</scope>
    <source>
        <strain evidence="2">ATCC 64411</strain>
    </source>
</reference>
<dbReference type="PANTHER" id="PTHR38788">
    <property type="entry name" value="CLR5 DOMAIN-CONTAINING PROTEIN"/>
    <property type="match status" value="1"/>
</dbReference>
<dbReference type="Pfam" id="PF14420">
    <property type="entry name" value="Clr5"/>
    <property type="match status" value="1"/>
</dbReference>
<dbReference type="OrthoDB" id="4115389at2759"/>
<accession>A0A0H2UAY7</accession>
<sequence>MTSVPRANGPVVVRREGPSAADWELHRNTITDLYVGQGKTLKELMHVMQTEHNFTASAKMFNNRFKWWGISKNMRARNAVAILTLQSRREMAGRQRSEYL</sequence>
<dbReference type="EMBL" id="GL876976">
    <property type="protein sequence ID" value="KLU91286.1"/>
    <property type="molecule type" value="Genomic_DNA"/>
</dbReference>
<dbReference type="InterPro" id="IPR025676">
    <property type="entry name" value="Clr5_dom"/>
</dbReference>
<feature type="domain" description="Clr5" evidence="1">
    <location>
        <begin position="20"/>
        <end position="72"/>
    </location>
</feature>
<reference evidence="2" key="1">
    <citation type="submission" date="2010-05" db="EMBL/GenBank/DDBJ databases">
        <title>The Genome Sequence of Magnaporthe poae strain ATCC 64411.</title>
        <authorList>
            <consortium name="The Broad Institute Genome Sequencing Platform"/>
            <consortium name="Broad Institute Genome Sequencing Center for Infectious Disease"/>
            <person name="Ma L.-J."/>
            <person name="Dead R."/>
            <person name="Young S."/>
            <person name="Zeng Q."/>
            <person name="Koehrsen M."/>
            <person name="Alvarado L."/>
            <person name="Berlin A."/>
            <person name="Chapman S.B."/>
            <person name="Chen Z."/>
            <person name="Freedman E."/>
            <person name="Gellesch M."/>
            <person name="Goldberg J."/>
            <person name="Griggs A."/>
            <person name="Gujja S."/>
            <person name="Heilman E.R."/>
            <person name="Heiman D."/>
            <person name="Hepburn T."/>
            <person name="Howarth C."/>
            <person name="Jen D."/>
            <person name="Larson L."/>
            <person name="Mehta T."/>
            <person name="Neiman D."/>
            <person name="Pearson M."/>
            <person name="Roberts A."/>
            <person name="Saif S."/>
            <person name="Shea T."/>
            <person name="Shenoy N."/>
            <person name="Sisk P."/>
            <person name="Stolte C."/>
            <person name="Sykes S."/>
            <person name="Walk T."/>
            <person name="White J."/>
            <person name="Yandava C."/>
            <person name="Haas B."/>
            <person name="Nusbaum C."/>
            <person name="Birren B."/>
        </authorList>
    </citation>
    <scope>NUCLEOTIDE SEQUENCE</scope>
    <source>
        <strain evidence="2">ATCC 64411</strain>
    </source>
</reference>
<organism evidence="2">
    <name type="scientific">Magnaporthiopsis poae (strain ATCC 64411 / 73-15)</name>
    <name type="common">Kentucky bluegrass fungus</name>
    <name type="synonym">Magnaporthe poae</name>
    <dbReference type="NCBI Taxonomy" id="644358"/>
    <lineage>
        <taxon>Eukaryota</taxon>
        <taxon>Fungi</taxon>
        <taxon>Dikarya</taxon>
        <taxon>Ascomycota</taxon>
        <taxon>Pezizomycotina</taxon>
        <taxon>Sordariomycetes</taxon>
        <taxon>Sordariomycetidae</taxon>
        <taxon>Magnaporthales</taxon>
        <taxon>Magnaporthaceae</taxon>
        <taxon>Magnaporthiopsis</taxon>
    </lineage>
</organism>
<feature type="non-terminal residue" evidence="2">
    <location>
        <position position="100"/>
    </location>
</feature>
<dbReference type="PANTHER" id="PTHR38788:SF3">
    <property type="entry name" value="CLR5 DOMAIN-CONTAINING PROTEIN"/>
    <property type="match status" value="1"/>
</dbReference>
<dbReference type="VEuPathDB" id="FungiDB:MAPG_09807"/>